<dbReference type="Gene3D" id="3.10.105.10">
    <property type="entry name" value="Dipeptide-binding Protein, Domain 3"/>
    <property type="match status" value="1"/>
</dbReference>
<dbReference type="Proteomes" id="UP000631535">
    <property type="component" value="Unassembled WGS sequence"/>
</dbReference>
<keyword evidence="3" id="KW-1185">Reference proteome</keyword>
<dbReference type="PIRSF" id="PIRSF002741">
    <property type="entry name" value="MppA"/>
    <property type="match status" value="1"/>
</dbReference>
<dbReference type="PANTHER" id="PTHR30290">
    <property type="entry name" value="PERIPLASMIC BINDING COMPONENT OF ABC TRANSPORTER"/>
    <property type="match status" value="1"/>
</dbReference>
<feature type="domain" description="Solute-binding protein family 5" evidence="1">
    <location>
        <begin position="78"/>
        <end position="445"/>
    </location>
</feature>
<dbReference type="Pfam" id="PF00496">
    <property type="entry name" value="SBP_bac_5"/>
    <property type="match status" value="1"/>
</dbReference>
<protein>
    <submittedName>
        <fullName evidence="2">ABC transporter substrate-binding protein</fullName>
    </submittedName>
</protein>
<proteinExistence type="predicted"/>
<organism evidence="2 3">
    <name type="scientific">Streptomyces daqingensis</name>
    <dbReference type="NCBI Taxonomy" id="1472640"/>
    <lineage>
        <taxon>Bacteria</taxon>
        <taxon>Bacillati</taxon>
        <taxon>Actinomycetota</taxon>
        <taxon>Actinomycetes</taxon>
        <taxon>Kitasatosporales</taxon>
        <taxon>Streptomycetaceae</taxon>
        <taxon>Streptomyces</taxon>
    </lineage>
</organism>
<dbReference type="InterPro" id="IPR039424">
    <property type="entry name" value="SBP_5"/>
</dbReference>
<sequence length="545" mass="60555">MTGTAVVSLLLSGCTGTEGTGESTGAGGRIDYLNFGDFGGGAAPKPNYNPFLDAVKLSSTGYIFERLYIIEGNSCKEKPWLASAYEWETPERLVFDIRPKVKWNDGRPFTADDVAFTFDMIKKHPALDTKGAWANLKSVDAQGQKVVFTFKEAGASSFTAINEVPIVPEHIWSKVKDPKTFTNAKNPVGTGPMKMKSFSPKQLVTERNPRYWQAEKVKVNELRFNKTDAGGQVEQLKLSRGEYDQQGLYVPDIEKTYVKRDPEHHKYWYAPGGAVSVYMNLTKAPFKDVRFRRALTKAFDHQKVVSKAQLGYVTHASQSGLIVPGQKDFLPRSLPDEGRIGYDPKAASAALTKAGYKRDSQGRRLGKDGKPISFSFKVPGSYNDWVASAKILTDNMKALGLQVDMETPTPTAHEEDRATGNYEMTFGVLPGTCNNYTNFADPLSSEKTAPIGEKAPSNTVRWKDARTDKLLDRLRLTVDRDKQKQAVAGLVDVMMTDVPMIPVWYGAKWFQYKTTKAEGWPDENDPYAAAGDNLVWLTHLKPAKD</sequence>
<dbReference type="InterPro" id="IPR030678">
    <property type="entry name" value="Peptide/Ni-bd"/>
</dbReference>
<accession>A0ABQ2LSN2</accession>
<gene>
    <name evidence="2" type="ORF">GCM10012287_04100</name>
</gene>
<reference evidence="3" key="1">
    <citation type="journal article" date="2019" name="Int. J. Syst. Evol. Microbiol.">
        <title>The Global Catalogue of Microorganisms (GCM) 10K type strain sequencing project: providing services to taxonomists for standard genome sequencing and annotation.</title>
        <authorList>
            <consortium name="The Broad Institute Genomics Platform"/>
            <consortium name="The Broad Institute Genome Sequencing Center for Infectious Disease"/>
            <person name="Wu L."/>
            <person name="Ma J."/>
        </authorList>
    </citation>
    <scope>NUCLEOTIDE SEQUENCE [LARGE SCALE GENOMIC DNA]</scope>
    <source>
        <strain evidence="3">CGMCC 4.7178</strain>
    </source>
</reference>
<dbReference type="Gene3D" id="3.40.190.10">
    <property type="entry name" value="Periplasmic binding protein-like II"/>
    <property type="match status" value="1"/>
</dbReference>
<dbReference type="InterPro" id="IPR000914">
    <property type="entry name" value="SBP_5_dom"/>
</dbReference>
<dbReference type="CDD" id="cd08509">
    <property type="entry name" value="PBP2_TmCBP_oligosaccharides_like"/>
    <property type="match status" value="1"/>
</dbReference>
<dbReference type="EMBL" id="BMMP01000001">
    <property type="protein sequence ID" value="GGO42673.1"/>
    <property type="molecule type" value="Genomic_DNA"/>
</dbReference>
<dbReference type="Gene3D" id="3.90.76.10">
    <property type="entry name" value="Dipeptide-binding Protein, Domain 1"/>
    <property type="match status" value="1"/>
</dbReference>
<evidence type="ECO:0000313" key="3">
    <source>
        <dbReference type="Proteomes" id="UP000631535"/>
    </source>
</evidence>
<evidence type="ECO:0000259" key="1">
    <source>
        <dbReference type="Pfam" id="PF00496"/>
    </source>
</evidence>
<evidence type="ECO:0000313" key="2">
    <source>
        <dbReference type="EMBL" id="GGO42673.1"/>
    </source>
</evidence>
<comment type="caution">
    <text evidence="2">The sequence shown here is derived from an EMBL/GenBank/DDBJ whole genome shotgun (WGS) entry which is preliminary data.</text>
</comment>
<name>A0ABQ2LSN2_9ACTN</name>
<dbReference type="SUPFAM" id="SSF53850">
    <property type="entry name" value="Periplasmic binding protein-like II"/>
    <property type="match status" value="1"/>
</dbReference>